<protein>
    <submittedName>
        <fullName evidence="4">ATPase</fullName>
    </submittedName>
</protein>
<proteinExistence type="predicted"/>
<sequence length="872" mass="94778">MSNGSNIRVVGPEHTSESPADTSAPAPDAPLELEEEAFDEWEEETPSPRSTAWVVPAIALTAIAGWTVFYGWTYRADILSGGTARQWSEWIIGWSVPVLLIVSVWILALRNSTREAARYGEIARSLSGESVALEQRLSVINRELSIARDFLGSQSRELESLGRSAGERLSGHADHLQSLIHDNGAQVVAIAAVSTTALENMVRLRDDLPVIANSARDVTNNIGNAGRTANNQIDELIAGFERLNEFGQATQREVATLQTAINGALADFEAQAAQMEAVALGKFDALRSTNEEFRVELDNSEVEALSALRRRATALSAELAGARTDLEEQEEGALVSLRSRVTSLRDESKIIGQSVREGEERAIGIWSAQIEDIQTRLTDAVERISALDEAALTASRAKLQELADEAERVDATMAERSAALHDQIELRRAQMAQDEQEAIEDLGTRLAGLDETISARRAEQIEQSERLSAHGTAIADQLADFERRLQTIIAQGSETEVVIGSGAQVLAEKLGQNRQRIDETTAAIAGLTEDTVRLLELIQASSDHSRDILPSAIADASSKIASTEDQVGRISLLLGEASQKGAELSEYVLSAKDHGHEALDRIERSSAMITEVNSAHLEEIERLEKSLADLGTQSSRLSETARTELRDAISFLKQSAREALGQIESGAALNVKQLAERIGEESSAAIDSALRGRTNEAVAELEAAVTKASNAGRQAATNLRDQLGKVDELAGNLEARVNRARERAEEQVDHDFSRRVALITESLNSNSIDISKALSNDVTDTAWASYLRGDRGIFTRRAVQLLDSTEARDIAGLYSSDTEFAENVSRYIHDFEAMLRVLLSTRDGHALGVTLLSSDMGKLYVALAQAIERLRT</sequence>
<accession>A0A845AZ36</accession>
<dbReference type="Proteomes" id="UP000431922">
    <property type="component" value="Unassembled WGS sequence"/>
</dbReference>
<gene>
    <name evidence="4" type="ORF">GRI65_03570</name>
</gene>
<name>A0A845AZ36_9SPHN</name>
<dbReference type="OrthoDB" id="9777715at2"/>
<evidence type="ECO:0000256" key="3">
    <source>
        <dbReference type="SAM" id="Phobius"/>
    </source>
</evidence>
<keyword evidence="1" id="KW-0175">Coiled coil</keyword>
<keyword evidence="3" id="KW-0812">Transmembrane</keyword>
<dbReference type="RefSeq" id="WP_160755127.1">
    <property type="nucleotide sequence ID" value="NZ_WTYL01000001.1"/>
</dbReference>
<keyword evidence="5" id="KW-1185">Reference proteome</keyword>
<evidence type="ECO:0000313" key="4">
    <source>
        <dbReference type="EMBL" id="MXP43535.1"/>
    </source>
</evidence>
<evidence type="ECO:0000313" key="5">
    <source>
        <dbReference type="Proteomes" id="UP000431922"/>
    </source>
</evidence>
<dbReference type="EMBL" id="WTYL01000001">
    <property type="protein sequence ID" value="MXP43535.1"/>
    <property type="molecule type" value="Genomic_DNA"/>
</dbReference>
<evidence type="ECO:0000256" key="1">
    <source>
        <dbReference type="SAM" id="Coils"/>
    </source>
</evidence>
<feature type="region of interest" description="Disordered" evidence="2">
    <location>
        <begin position="1"/>
        <end position="32"/>
    </location>
</feature>
<comment type="caution">
    <text evidence="4">The sequence shown here is derived from an EMBL/GenBank/DDBJ whole genome shotgun (WGS) entry which is preliminary data.</text>
</comment>
<feature type="coiled-coil region" evidence="1">
    <location>
        <begin position="370"/>
        <end position="412"/>
    </location>
</feature>
<reference evidence="4 5" key="1">
    <citation type="submission" date="2019-12" db="EMBL/GenBank/DDBJ databases">
        <title>Genomic-based taxomic classification of the family Erythrobacteraceae.</title>
        <authorList>
            <person name="Xu L."/>
        </authorList>
    </citation>
    <scope>NUCLEOTIDE SEQUENCE [LARGE SCALE GENOMIC DNA]</scope>
    <source>
        <strain evidence="4 5">KCTC 42453</strain>
    </source>
</reference>
<feature type="coiled-coil region" evidence="1">
    <location>
        <begin position="613"/>
        <end position="640"/>
    </location>
</feature>
<feature type="compositionally biased region" description="Low complexity" evidence="2">
    <location>
        <begin position="18"/>
        <end position="30"/>
    </location>
</feature>
<organism evidence="4 5">
    <name type="scientific">Allopontixanthobacter sediminis</name>
    <dbReference type="NCBI Taxonomy" id="1689985"/>
    <lineage>
        <taxon>Bacteria</taxon>
        <taxon>Pseudomonadati</taxon>
        <taxon>Pseudomonadota</taxon>
        <taxon>Alphaproteobacteria</taxon>
        <taxon>Sphingomonadales</taxon>
        <taxon>Erythrobacteraceae</taxon>
        <taxon>Allopontixanthobacter</taxon>
    </lineage>
</organism>
<feature type="transmembrane region" description="Helical" evidence="3">
    <location>
        <begin position="91"/>
        <end position="109"/>
    </location>
</feature>
<keyword evidence="3" id="KW-0472">Membrane</keyword>
<keyword evidence="3" id="KW-1133">Transmembrane helix</keyword>
<evidence type="ECO:0000256" key="2">
    <source>
        <dbReference type="SAM" id="MobiDB-lite"/>
    </source>
</evidence>
<feature type="coiled-coil region" evidence="1">
    <location>
        <begin position="283"/>
        <end position="325"/>
    </location>
</feature>
<feature type="transmembrane region" description="Helical" evidence="3">
    <location>
        <begin position="52"/>
        <end position="71"/>
    </location>
</feature>
<dbReference type="AlphaFoldDB" id="A0A845AZ36"/>